<dbReference type="CDD" id="cd01949">
    <property type="entry name" value="GGDEF"/>
    <property type="match status" value="1"/>
</dbReference>
<sequence length="484" mass="53755">MNADLAKRIRFCTTLPSLPAIALKIIELANDPDTDLNTLCEYIAYDAALSAKILKIANSPLYKSRRSATNIRQAVSLLGTHTIIVVSLSFSLTDSLVKKSDNLPVLDSHLFWRRSIATALACRALGEKLKKSYLDDLFLVGLLQEIGILVFCTVMPEEYAPVFSSTNDHDTLLMREREIFGAGHDELGYTLLKQCHIPDYIAMVCLSSHGQPEPKALEPTLQACAATSRYLADYILNPHAPEKLAQLSQAARLWLDIDETILIDVIDIMKEGLHAVEDLFDVTIHQPSEVSEILTAAKELLTVHSLSKVKELKEKSYRDGLTGAYNRGFFDESLKREFELSLQHQLPLTIVMIDLDHFKRINDTYGHIAGDGILVTVTRTILGQIRQDDTLCRYGGEEFALILPGTTLAVSRQVTHRLKEAIAAISYHSENSSTINITASIGVASYLQDISLFKQPADLIKAADSALYTAKSEGRNQIVEWQNT</sequence>
<name>A0A1H8C8T7_9PROT</name>
<evidence type="ECO:0000313" key="5">
    <source>
        <dbReference type="EMBL" id="SEM91475.1"/>
    </source>
</evidence>
<evidence type="ECO:0000259" key="4">
    <source>
        <dbReference type="PROSITE" id="PS51833"/>
    </source>
</evidence>
<accession>A0A1H8C8T7</accession>
<reference evidence="5 6" key="1">
    <citation type="submission" date="2016-10" db="EMBL/GenBank/DDBJ databases">
        <authorList>
            <person name="de Groot N.N."/>
        </authorList>
    </citation>
    <scope>NUCLEOTIDE SEQUENCE [LARGE SCALE GENOMIC DNA]</scope>
    <source>
        <strain evidence="5 6">Nm22</strain>
    </source>
</reference>
<dbReference type="PANTHER" id="PTHR45138">
    <property type="entry name" value="REGULATORY COMPONENTS OF SENSORY TRANSDUCTION SYSTEM"/>
    <property type="match status" value="1"/>
</dbReference>
<evidence type="ECO:0000256" key="2">
    <source>
        <dbReference type="ARBA" id="ARBA00034247"/>
    </source>
</evidence>
<dbReference type="InterPro" id="IPR050469">
    <property type="entry name" value="Diguanylate_Cyclase"/>
</dbReference>
<dbReference type="InterPro" id="IPR043128">
    <property type="entry name" value="Rev_trsase/Diguanyl_cyclase"/>
</dbReference>
<protein>
    <recommendedName>
        <fullName evidence="1">diguanylate cyclase</fullName>
        <ecNumber evidence="1">2.7.7.65</ecNumber>
    </recommendedName>
</protein>
<dbReference type="AlphaFoldDB" id="A0A1H8C8T7"/>
<dbReference type="EC" id="2.7.7.65" evidence="1"/>
<dbReference type="GO" id="GO:0052621">
    <property type="term" value="F:diguanylate cyclase activity"/>
    <property type="evidence" value="ECO:0007669"/>
    <property type="project" value="UniProtKB-EC"/>
</dbReference>
<comment type="catalytic activity">
    <reaction evidence="2">
        <text>2 GTP = 3',3'-c-di-GMP + 2 diphosphate</text>
        <dbReference type="Rhea" id="RHEA:24898"/>
        <dbReference type="ChEBI" id="CHEBI:33019"/>
        <dbReference type="ChEBI" id="CHEBI:37565"/>
        <dbReference type="ChEBI" id="CHEBI:58805"/>
        <dbReference type="EC" id="2.7.7.65"/>
    </reaction>
</comment>
<feature type="domain" description="HDOD" evidence="4">
    <location>
        <begin position="15"/>
        <end position="211"/>
    </location>
</feature>
<dbReference type="SUPFAM" id="SSF55073">
    <property type="entry name" value="Nucleotide cyclase"/>
    <property type="match status" value="1"/>
</dbReference>
<gene>
    <name evidence="5" type="ORF">SAMN05216325_10475</name>
</gene>
<evidence type="ECO:0000313" key="6">
    <source>
        <dbReference type="Proteomes" id="UP000199459"/>
    </source>
</evidence>
<dbReference type="InterPro" id="IPR029787">
    <property type="entry name" value="Nucleotide_cyclase"/>
</dbReference>
<evidence type="ECO:0000256" key="1">
    <source>
        <dbReference type="ARBA" id="ARBA00012528"/>
    </source>
</evidence>
<dbReference type="InterPro" id="IPR013976">
    <property type="entry name" value="HDOD"/>
</dbReference>
<dbReference type="FunFam" id="3.30.70.270:FF:000001">
    <property type="entry name" value="Diguanylate cyclase domain protein"/>
    <property type="match status" value="1"/>
</dbReference>
<feature type="domain" description="GGDEF" evidence="3">
    <location>
        <begin position="346"/>
        <end position="483"/>
    </location>
</feature>
<dbReference type="GO" id="GO:0005886">
    <property type="term" value="C:plasma membrane"/>
    <property type="evidence" value="ECO:0007669"/>
    <property type="project" value="TreeGrafter"/>
</dbReference>
<dbReference type="Gene3D" id="1.10.3210.10">
    <property type="entry name" value="Hypothetical protein af1432"/>
    <property type="match status" value="1"/>
</dbReference>
<dbReference type="SUPFAM" id="SSF109604">
    <property type="entry name" value="HD-domain/PDEase-like"/>
    <property type="match status" value="1"/>
</dbReference>
<proteinExistence type="predicted"/>
<dbReference type="PANTHER" id="PTHR45138:SF9">
    <property type="entry name" value="DIGUANYLATE CYCLASE DGCM-RELATED"/>
    <property type="match status" value="1"/>
</dbReference>
<dbReference type="SMART" id="SM00267">
    <property type="entry name" value="GGDEF"/>
    <property type="match status" value="1"/>
</dbReference>
<dbReference type="PROSITE" id="PS51833">
    <property type="entry name" value="HDOD"/>
    <property type="match status" value="1"/>
</dbReference>
<dbReference type="InterPro" id="IPR000160">
    <property type="entry name" value="GGDEF_dom"/>
</dbReference>
<dbReference type="GO" id="GO:1902201">
    <property type="term" value="P:negative regulation of bacterial-type flagellum-dependent cell motility"/>
    <property type="evidence" value="ECO:0007669"/>
    <property type="project" value="TreeGrafter"/>
</dbReference>
<dbReference type="STRING" id="917.SAMN05216326_102143"/>
<evidence type="ECO:0000259" key="3">
    <source>
        <dbReference type="PROSITE" id="PS50887"/>
    </source>
</evidence>
<dbReference type="OrthoDB" id="9813903at2"/>
<dbReference type="NCBIfam" id="TIGR00254">
    <property type="entry name" value="GGDEF"/>
    <property type="match status" value="1"/>
</dbReference>
<dbReference type="Gene3D" id="3.30.70.270">
    <property type="match status" value="1"/>
</dbReference>
<dbReference type="Proteomes" id="UP000199459">
    <property type="component" value="Unassembled WGS sequence"/>
</dbReference>
<dbReference type="PROSITE" id="PS50887">
    <property type="entry name" value="GGDEF"/>
    <property type="match status" value="1"/>
</dbReference>
<organism evidence="5 6">
    <name type="scientific">Nitrosomonas marina</name>
    <dbReference type="NCBI Taxonomy" id="917"/>
    <lineage>
        <taxon>Bacteria</taxon>
        <taxon>Pseudomonadati</taxon>
        <taxon>Pseudomonadota</taxon>
        <taxon>Betaproteobacteria</taxon>
        <taxon>Nitrosomonadales</taxon>
        <taxon>Nitrosomonadaceae</taxon>
        <taxon>Nitrosomonas</taxon>
    </lineage>
</organism>
<dbReference type="GO" id="GO:0043709">
    <property type="term" value="P:cell adhesion involved in single-species biofilm formation"/>
    <property type="evidence" value="ECO:0007669"/>
    <property type="project" value="TreeGrafter"/>
</dbReference>
<dbReference type="EMBL" id="FOCP01000004">
    <property type="protein sequence ID" value="SEM91475.1"/>
    <property type="molecule type" value="Genomic_DNA"/>
</dbReference>
<dbReference type="Pfam" id="PF00990">
    <property type="entry name" value="GGDEF"/>
    <property type="match status" value="1"/>
</dbReference>
<dbReference type="Pfam" id="PF08668">
    <property type="entry name" value="HDOD"/>
    <property type="match status" value="1"/>
</dbReference>
<dbReference type="RefSeq" id="WP_090628352.1">
    <property type="nucleotide sequence ID" value="NZ_FOCP01000004.1"/>
</dbReference>